<keyword evidence="8" id="KW-1185">Reference proteome</keyword>
<evidence type="ECO:0000313" key="7">
    <source>
        <dbReference type="EMBL" id="GAA0726591.1"/>
    </source>
</evidence>
<dbReference type="EMBL" id="BAAACF010000002">
    <property type="protein sequence ID" value="GAA0726591.1"/>
    <property type="molecule type" value="Genomic_DNA"/>
</dbReference>
<feature type="transmembrane region" description="Helical" evidence="6">
    <location>
        <begin position="12"/>
        <end position="29"/>
    </location>
</feature>
<evidence type="ECO:0000256" key="1">
    <source>
        <dbReference type="ARBA" id="ARBA00004141"/>
    </source>
</evidence>
<name>A0ABP3UC68_9CLOT</name>
<feature type="transmembrane region" description="Helical" evidence="6">
    <location>
        <begin position="35"/>
        <end position="53"/>
    </location>
</feature>
<feature type="transmembrane region" description="Helical" evidence="6">
    <location>
        <begin position="217"/>
        <end position="239"/>
    </location>
</feature>
<evidence type="ECO:0000256" key="6">
    <source>
        <dbReference type="SAM" id="Phobius"/>
    </source>
</evidence>
<comment type="caution">
    <text evidence="7">The sequence shown here is derived from an EMBL/GenBank/DDBJ whole genome shotgun (WGS) entry which is preliminary data.</text>
</comment>
<keyword evidence="3 6" id="KW-0812">Transmembrane</keyword>
<reference evidence="8" key="1">
    <citation type="journal article" date="2019" name="Int. J. Syst. Evol. Microbiol.">
        <title>The Global Catalogue of Microorganisms (GCM) 10K type strain sequencing project: providing services to taxonomists for standard genome sequencing and annotation.</title>
        <authorList>
            <consortium name="The Broad Institute Genomics Platform"/>
            <consortium name="The Broad Institute Genome Sequencing Center for Infectious Disease"/>
            <person name="Wu L."/>
            <person name="Ma J."/>
        </authorList>
    </citation>
    <scope>NUCLEOTIDE SEQUENCE [LARGE SCALE GENOMIC DNA]</scope>
    <source>
        <strain evidence="8">JCM 1405</strain>
    </source>
</reference>
<feature type="transmembrane region" description="Helical" evidence="6">
    <location>
        <begin position="245"/>
        <end position="267"/>
    </location>
</feature>
<dbReference type="NCBIfam" id="TIGR02872">
    <property type="entry name" value="spore_ytvI"/>
    <property type="match status" value="1"/>
</dbReference>
<evidence type="ECO:0000313" key="8">
    <source>
        <dbReference type="Proteomes" id="UP001500339"/>
    </source>
</evidence>
<dbReference type="Pfam" id="PF01594">
    <property type="entry name" value="AI-2E_transport"/>
    <property type="match status" value="1"/>
</dbReference>
<protein>
    <submittedName>
        <fullName evidence="7">Sporulation integral membrane protein YtvI</fullName>
    </submittedName>
</protein>
<evidence type="ECO:0000256" key="2">
    <source>
        <dbReference type="ARBA" id="ARBA00009773"/>
    </source>
</evidence>
<sequence>MDKLIEKLDKYIIFFVLYTLSFILFFKFIKYALPFFLAFIFSLILKGPTEYIIKKFKFKKGFASLITTLAFFAIIITSIWLMTTSLSREAIQLAKNSQHYFSDSANDIYKFIESLKVYYNNLDPSIITSLESNLTSYLSKASNLTVTITSKIIQIMVSFLAYIPYAFMLILFTLLSTYFFTKDFTSTRDKVMNSIIPDKSNKFYTIMNESKRMLSNYALSYLLVILLSFIETFAGFLFLKVRYALTLSIIAAIFDILPILGIGGIYIPLALLNIFIFKNYYIGFGVLIWYVVVTIIRQIVEPKIVSSSLGVHPVSILASIYIGLKVAGIKGMFFCIFLNIFLKVLKEVKVL</sequence>
<feature type="transmembrane region" description="Helical" evidence="6">
    <location>
        <begin position="65"/>
        <end position="83"/>
    </location>
</feature>
<feature type="transmembrane region" description="Helical" evidence="6">
    <location>
        <begin position="320"/>
        <end position="342"/>
    </location>
</feature>
<keyword evidence="4 6" id="KW-1133">Transmembrane helix</keyword>
<evidence type="ECO:0000256" key="4">
    <source>
        <dbReference type="ARBA" id="ARBA00022989"/>
    </source>
</evidence>
<dbReference type="PANTHER" id="PTHR21716:SF68">
    <property type="entry name" value="TRANSPORT PROTEIN YTVI-RELATED"/>
    <property type="match status" value="1"/>
</dbReference>
<evidence type="ECO:0000256" key="5">
    <source>
        <dbReference type="ARBA" id="ARBA00023136"/>
    </source>
</evidence>
<dbReference type="InterPro" id="IPR014227">
    <property type="entry name" value="YtvI-like"/>
</dbReference>
<feature type="transmembrane region" description="Helical" evidence="6">
    <location>
        <begin position="152"/>
        <end position="180"/>
    </location>
</feature>
<dbReference type="Proteomes" id="UP001500339">
    <property type="component" value="Unassembled WGS sequence"/>
</dbReference>
<organism evidence="7 8">
    <name type="scientific">Clostridium malenominatum</name>
    <dbReference type="NCBI Taxonomy" id="1539"/>
    <lineage>
        <taxon>Bacteria</taxon>
        <taxon>Bacillati</taxon>
        <taxon>Bacillota</taxon>
        <taxon>Clostridia</taxon>
        <taxon>Eubacteriales</taxon>
        <taxon>Clostridiaceae</taxon>
        <taxon>Clostridium</taxon>
    </lineage>
</organism>
<comment type="subcellular location">
    <subcellularLocation>
        <location evidence="1">Membrane</location>
        <topology evidence="1">Multi-pass membrane protein</topology>
    </subcellularLocation>
</comment>
<gene>
    <name evidence="7" type="primary">ytvI</name>
    <name evidence="7" type="ORF">GCM10008905_23350</name>
</gene>
<accession>A0ABP3UC68</accession>
<feature type="transmembrane region" description="Helical" evidence="6">
    <location>
        <begin position="279"/>
        <end position="300"/>
    </location>
</feature>
<dbReference type="PANTHER" id="PTHR21716">
    <property type="entry name" value="TRANSMEMBRANE PROTEIN"/>
    <property type="match status" value="1"/>
</dbReference>
<evidence type="ECO:0000256" key="3">
    <source>
        <dbReference type="ARBA" id="ARBA00022692"/>
    </source>
</evidence>
<comment type="similarity">
    <text evidence="2">Belongs to the autoinducer-2 exporter (AI-2E) (TC 2.A.86) family.</text>
</comment>
<dbReference type="RefSeq" id="WP_343769885.1">
    <property type="nucleotide sequence ID" value="NZ_BAAACF010000002.1"/>
</dbReference>
<keyword evidence="5 6" id="KW-0472">Membrane</keyword>
<proteinExistence type="inferred from homology"/>
<dbReference type="InterPro" id="IPR002549">
    <property type="entry name" value="AI-2E-like"/>
</dbReference>